<name>A0A1H6AW16_9HYPH</name>
<evidence type="ECO:0000313" key="3">
    <source>
        <dbReference type="Proteomes" id="UP000236743"/>
    </source>
</evidence>
<dbReference type="AlphaFoldDB" id="A0A1H6AW16"/>
<dbReference type="InterPro" id="IPR036953">
    <property type="entry name" value="GreA/GreB_C_sf"/>
</dbReference>
<feature type="domain" description="Transcription elongation factor GreA/GreB C-terminal" evidence="1">
    <location>
        <begin position="86"/>
        <end position="148"/>
    </location>
</feature>
<proteinExistence type="predicted"/>
<dbReference type="PANTHER" id="PTHR30437">
    <property type="entry name" value="TRANSCRIPTION ELONGATION FACTOR GREA"/>
    <property type="match status" value="1"/>
</dbReference>
<organism evidence="2 3">
    <name type="scientific">Bosea lathyri</name>
    <dbReference type="NCBI Taxonomy" id="1036778"/>
    <lineage>
        <taxon>Bacteria</taxon>
        <taxon>Pseudomonadati</taxon>
        <taxon>Pseudomonadota</taxon>
        <taxon>Alphaproteobacteria</taxon>
        <taxon>Hyphomicrobiales</taxon>
        <taxon>Boseaceae</taxon>
        <taxon>Bosea</taxon>
    </lineage>
</organism>
<dbReference type="GO" id="GO:0003746">
    <property type="term" value="F:translation elongation factor activity"/>
    <property type="evidence" value="ECO:0007669"/>
    <property type="project" value="UniProtKB-KW"/>
</dbReference>
<protein>
    <submittedName>
        <fullName evidence="2">Transcription elongation factor, GreA/GreB family</fullName>
    </submittedName>
</protein>
<dbReference type="PANTHER" id="PTHR30437:SF6">
    <property type="entry name" value="TRANSCRIPTION ELONGATION FACTOR GREB"/>
    <property type="match status" value="1"/>
</dbReference>
<accession>A0A1H6AW16</accession>
<keyword evidence="3" id="KW-1185">Reference proteome</keyword>
<dbReference type="Proteomes" id="UP000236743">
    <property type="component" value="Unassembled WGS sequence"/>
</dbReference>
<reference evidence="2 3" key="1">
    <citation type="submission" date="2016-10" db="EMBL/GenBank/DDBJ databases">
        <authorList>
            <person name="de Groot N.N."/>
        </authorList>
    </citation>
    <scope>NUCLEOTIDE SEQUENCE [LARGE SCALE GENOMIC DNA]</scope>
    <source>
        <strain evidence="2 3">DSM 26656</strain>
    </source>
</reference>
<dbReference type="EMBL" id="FNUY01000006">
    <property type="protein sequence ID" value="SEG52811.1"/>
    <property type="molecule type" value="Genomic_DNA"/>
</dbReference>
<keyword evidence="2" id="KW-0251">Elongation factor</keyword>
<dbReference type="SUPFAM" id="SSF54534">
    <property type="entry name" value="FKBP-like"/>
    <property type="match status" value="1"/>
</dbReference>
<dbReference type="Pfam" id="PF01272">
    <property type="entry name" value="GreA_GreB"/>
    <property type="match status" value="1"/>
</dbReference>
<gene>
    <name evidence="2" type="ORF">SAMN04488115_106195</name>
</gene>
<dbReference type="GO" id="GO:0032784">
    <property type="term" value="P:regulation of DNA-templated transcription elongation"/>
    <property type="evidence" value="ECO:0007669"/>
    <property type="project" value="InterPro"/>
</dbReference>
<dbReference type="GO" id="GO:0003677">
    <property type="term" value="F:DNA binding"/>
    <property type="evidence" value="ECO:0007669"/>
    <property type="project" value="InterPro"/>
</dbReference>
<dbReference type="InterPro" id="IPR023459">
    <property type="entry name" value="Tscrpt_elong_fac_GreA/B_fam"/>
</dbReference>
<dbReference type="GO" id="GO:0070063">
    <property type="term" value="F:RNA polymerase binding"/>
    <property type="evidence" value="ECO:0007669"/>
    <property type="project" value="InterPro"/>
</dbReference>
<dbReference type="OrthoDB" id="8537952at2"/>
<sequence>MSRAFVREAAGDEAFEDLPDRPVSQEPNLVTQEGLAQIEAEFAHWAEDYARAKILQDRADLALSGRELRYWNARRSNAELVPAPESHDEVRFGATVTIQRDDGRRQNWRIVGEDEAEPTKGTLPYVAPLARALMGKRVGDVVRTGTGEAEIVAIA</sequence>
<dbReference type="RefSeq" id="WP_103873473.1">
    <property type="nucleotide sequence ID" value="NZ_FNUY01000006.1"/>
</dbReference>
<dbReference type="InterPro" id="IPR001437">
    <property type="entry name" value="Tscrpt_elong_fac_GreA/B_C"/>
</dbReference>
<dbReference type="GO" id="GO:0006354">
    <property type="term" value="P:DNA-templated transcription elongation"/>
    <property type="evidence" value="ECO:0007669"/>
    <property type="project" value="TreeGrafter"/>
</dbReference>
<keyword evidence="2" id="KW-0648">Protein biosynthesis</keyword>
<evidence type="ECO:0000259" key="1">
    <source>
        <dbReference type="Pfam" id="PF01272"/>
    </source>
</evidence>
<dbReference type="Gene3D" id="3.10.50.30">
    <property type="entry name" value="Transcription elongation factor, GreA/GreB, C-terminal domain"/>
    <property type="match status" value="1"/>
</dbReference>
<evidence type="ECO:0000313" key="2">
    <source>
        <dbReference type="EMBL" id="SEG52811.1"/>
    </source>
</evidence>
<dbReference type="NCBIfam" id="NF004973">
    <property type="entry name" value="PRK06342.1"/>
    <property type="match status" value="1"/>
</dbReference>